<dbReference type="EMBL" id="JARK01001404">
    <property type="protein sequence ID" value="EYC07964.1"/>
    <property type="molecule type" value="Genomic_DNA"/>
</dbReference>
<name>A0A016TY43_9BILA</name>
<evidence type="ECO:0000313" key="1">
    <source>
        <dbReference type="EMBL" id="EYC07964.1"/>
    </source>
</evidence>
<organism evidence="1 2">
    <name type="scientific">Ancylostoma ceylanicum</name>
    <dbReference type="NCBI Taxonomy" id="53326"/>
    <lineage>
        <taxon>Eukaryota</taxon>
        <taxon>Metazoa</taxon>
        <taxon>Ecdysozoa</taxon>
        <taxon>Nematoda</taxon>
        <taxon>Chromadorea</taxon>
        <taxon>Rhabditida</taxon>
        <taxon>Rhabditina</taxon>
        <taxon>Rhabditomorpha</taxon>
        <taxon>Strongyloidea</taxon>
        <taxon>Ancylostomatidae</taxon>
        <taxon>Ancylostomatinae</taxon>
        <taxon>Ancylostoma</taxon>
    </lineage>
</organism>
<gene>
    <name evidence="1" type="primary">Acey_s0068.g223</name>
    <name evidence="1" type="ORF">Y032_0068g223</name>
</gene>
<protein>
    <submittedName>
        <fullName evidence="1">Uncharacterized protein</fullName>
    </submittedName>
</protein>
<keyword evidence="2" id="KW-1185">Reference proteome</keyword>
<comment type="caution">
    <text evidence="1">The sequence shown here is derived from an EMBL/GenBank/DDBJ whole genome shotgun (WGS) entry which is preliminary data.</text>
</comment>
<evidence type="ECO:0000313" key="2">
    <source>
        <dbReference type="Proteomes" id="UP000024635"/>
    </source>
</evidence>
<reference evidence="2" key="1">
    <citation type="journal article" date="2015" name="Nat. Genet.">
        <title>The genome and transcriptome of the zoonotic hookworm Ancylostoma ceylanicum identify infection-specific gene families.</title>
        <authorList>
            <person name="Schwarz E.M."/>
            <person name="Hu Y."/>
            <person name="Antoshechkin I."/>
            <person name="Miller M.M."/>
            <person name="Sternberg P.W."/>
            <person name="Aroian R.V."/>
        </authorList>
    </citation>
    <scope>NUCLEOTIDE SEQUENCE</scope>
    <source>
        <strain evidence="2">HY135</strain>
    </source>
</reference>
<dbReference type="AlphaFoldDB" id="A0A016TY43"/>
<dbReference type="Proteomes" id="UP000024635">
    <property type="component" value="Unassembled WGS sequence"/>
</dbReference>
<proteinExistence type="predicted"/>
<sequence length="79" mass="8965">MPGLATTDAQKNAYRTRMEAVEDLTTCSTHWKSANKNVSGQGVRLLHYLTMFLKIFGAFCSLRDMKSRTALVVKQCFLY</sequence>
<accession>A0A016TY43</accession>